<evidence type="ECO:0000256" key="5">
    <source>
        <dbReference type="ARBA" id="ARBA00022840"/>
    </source>
</evidence>
<keyword evidence="10" id="KW-0862">Zinc</keyword>
<evidence type="ECO:0000259" key="11">
    <source>
        <dbReference type="PROSITE" id="PS50162"/>
    </source>
</evidence>
<dbReference type="NCBIfam" id="TIGR00416">
    <property type="entry name" value="sms"/>
    <property type="match status" value="1"/>
</dbReference>
<sequence>ASAVAEAKAADVVRLDSADLKSAERRATTIGELDRVLGGGVVAGSLVLLSGEPGIGKSTLAAMVGSAFGKAKPIIYASGEESAPQLSGRLKRLGVELNRIAYVGTTSVERVAKTIEKERPPLAIVDSVQTLTSSVLDFAAGGTSLVRYATNVLLETAKQTGVPILLVGQVTKDGSVAGPKTLEHLVDVVLMLEGKSGYLTRLLRAGKNRFGSTEEVGIFEMREEGLVGVANPSAHFLEERAQTPGSIVTATLEGSRVFLVEVQALVETSVFANPLRRATGFSEKRLLMLSAILSRRAGVKLADKDIYVNVVGGLRLTEPAADLAACLAIAGALEKVSLKAQTIVFGEVGLGGELRKVPGMERREKEAKRLGFETVISPATAKTLKELLS</sequence>
<dbReference type="SUPFAM" id="SSF52540">
    <property type="entry name" value="P-loop containing nucleoside triphosphate hydrolases"/>
    <property type="match status" value="1"/>
</dbReference>
<dbReference type="InterPro" id="IPR027417">
    <property type="entry name" value="P-loop_NTPase"/>
</dbReference>
<comment type="caution">
    <text evidence="12">The sequence shown here is derived from an EMBL/GenBank/DDBJ whole genome shotgun (WGS) entry which is preliminary data.</text>
</comment>
<reference evidence="12 13" key="1">
    <citation type="journal article" date="2015" name="Nature">
        <title>rRNA introns, odd ribosomes, and small enigmatic genomes across a large radiation of phyla.</title>
        <authorList>
            <person name="Brown C.T."/>
            <person name="Hug L.A."/>
            <person name="Thomas B.C."/>
            <person name="Sharon I."/>
            <person name="Castelle C.J."/>
            <person name="Singh A."/>
            <person name="Wilkins M.J."/>
            <person name="Williams K.H."/>
            <person name="Banfield J.F."/>
        </authorList>
    </citation>
    <scope>NUCLEOTIDE SEQUENCE [LARGE SCALE GENOMIC DNA]</scope>
</reference>
<dbReference type="PROSITE" id="PS50162">
    <property type="entry name" value="RECA_2"/>
    <property type="match status" value="1"/>
</dbReference>
<dbReference type="PANTHER" id="PTHR32472:SF10">
    <property type="entry name" value="DNA REPAIR PROTEIN RADA-LIKE PROTEIN"/>
    <property type="match status" value="1"/>
</dbReference>
<dbReference type="InterPro" id="IPR020568">
    <property type="entry name" value="Ribosomal_Su5_D2-typ_SF"/>
</dbReference>
<proteinExistence type="inferred from homology"/>
<dbReference type="EMBL" id="LCRN01000032">
    <property type="protein sequence ID" value="KKW35961.1"/>
    <property type="molecule type" value="Genomic_DNA"/>
</dbReference>
<comment type="similarity">
    <text evidence="10">Belongs to the RecA family. RadA subfamily.</text>
</comment>
<gene>
    <name evidence="12" type="ORF">UY82_C0032G0005</name>
</gene>
<dbReference type="Pfam" id="PF13541">
    <property type="entry name" value="ChlI"/>
    <property type="match status" value="1"/>
</dbReference>
<dbReference type="Proteomes" id="UP000033865">
    <property type="component" value="Unassembled WGS sequence"/>
</dbReference>
<evidence type="ECO:0000256" key="1">
    <source>
        <dbReference type="ARBA" id="ARBA00022723"/>
    </source>
</evidence>
<dbReference type="GO" id="GO:0016787">
    <property type="term" value="F:hydrolase activity"/>
    <property type="evidence" value="ECO:0007669"/>
    <property type="project" value="UniProtKB-KW"/>
</dbReference>
<keyword evidence="3 10" id="KW-0227">DNA damage</keyword>
<dbReference type="GO" id="GO:0000725">
    <property type="term" value="P:recombinational repair"/>
    <property type="evidence" value="ECO:0007669"/>
    <property type="project" value="TreeGrafter"/>
</dbReference>
<feature type="non-terminal residue" evidence="12">
    <location>
        <position position="1"/>
    </location>
</feature>
<dbReference type="PRINTS" id="PR01874">
    <property type="entry name" value="DNAREPAIRADA"/>
</dbReference>
<name>A0A0G1XY76_9BACT</name>
<keyword evidence="4" id="KW-0378">Hydrolase</keyword>
<evidence type="ECO:0000313" key="12">
    <source>
        <dbReference type="EMBL" id="KKW35961.1"/>
    </source>
</evidence>
<dbReference type="PATRIC" id="fig|1618986.3.peg.371"/>
<evidence type="ECO:0000256" key="6">
    <source>
        <dbReference type="ARBA" id="ARBA00023016"/>
    </source>
</evidence>
<keyword evidence="8 10" id="KW-0234">DNA repair</keyword>
<dbReference type="SMART" id="SM00382">
    <property type="entry name" value="AAA"/>
    <property type="match status" value="1"/>
</dbReference>
<dbReference type="InterPro" id="IPR004504">
    <property type="entry name" value="DNA_repair_RadA"/>
</dbReference>
<evidence type="ECO:0000256" key="10">
    <source>
        <dbReference type="RuleBase" id="RU003555"/>
    </source>
</evidence>
<keyword evidence="2 10" id="KW-0547">Nucleotide-binding</keyword>
<dbReference type="Gene3D" id="3.40.50.300">
    <property type="entry name" value="P-loop containing nucleotide triphosphate hydrolases"/>
    <property type="match status" value="1"/>
</dbReference>
<dbReference type="InterPro" id="IPR020588">
    <property type="entry name" value="RecA_ATP-bd"/>
</dbReference>
<evidence type="ECO:0000256" key="2">
    <source>
        <dbReference type="ARBA" id="ARBA00022741"/>
    </source>
</evidence>
<dbReference type="GO" id="GO:0003684">
    <property type="term" value="F:damaged DNA binding"/>
    <property type="evidence" value="ECO:0007669"/>
    <property type="project" value="InterPro"/>
</dbReference>
<protein>
    <recommendedName>
        <fullName evidence="9 10">DNA repair protein RadA</fullName>
    </recommendedName>
</protein>
<organism evidence="12 13">
    <name type="scientific">Candidatus Uhrbacteria bacterium GW2011_GWC2_53_7</name>
    <dbReference type="NCBI Taxonomy" id="1618986"/>
    <lineage>
        <taxon>Bacteria</taxon>
        <taxon>Candidatus Uhriibacteriota</taxon>
    </lineage>
</organism>
<feature type="domain" description="RecA family profile 1" evidence="11">
    <location>
        <begin position="22"/>
        <end position="170"/>
    </location>
</feature>
<dbReference type="PANTHER" id="PTHR32472">
    <property type="entry name" value="DNA REPAIR PROTEIN RADA"/>
    <property type="match status" value="1"/>
</dbReference>
<keyword evidence="5 10" id="KW-0067">ATP-binding</keyword>
<evidence type="ECO:0000313" key="13">
    <source>
        <dbReference type="Proteomes" id="UP000033865"/>
    </source>
</evidence>
<comment type="function">
    <text evidence="10">DNA-dependent ATPase involved in processing of recombination intermediates, plays a role in repairing DNA breaks. Stimulates the branch migration of RecA-mediated strand transfer reactions, allowing the 3' invading strand to extend heteroduplex DNA faster. Binds ssDNA in the presence of ADP but not other nucleotides, has ATPase activity that is stimulated by ssDNA and various branched DNA structures, but inhibited by SSB. Does not have RecA's homology-searching function.</text>
</comment>
<evidence type="ECO:0000256" key="4">
    <source>
        <dbReference type="ARBA" id="ARBA00022801"/>
    </source>
</evidence>
<dbReference type="Gene3D" id="3.30.230.10">
    <property type="match status" value="1"/>
</dbReference>
<dbReference type="SUPFAM" id="SSF54211">
    <property type="entry name" value="Ribosomal protein S5 domain 2-like"/>
    <property type="match status" value="1"/>
</dbReference>
<evidence type="ECO:0000256" key="3">
    <source>
        <dbReference type="ARBA" id="ARBA00022763"/>
    </source>
</evidence>
<dbReference type="GO" id="GO:0005524">
    <property type="term" value="F:ATP binding"/>
    <property type="evidence" value="ECO:0007669"/>
    <property type="project" value="UniProtKB-UniRule"/>
</dbReference>
<dbReference type="InterPro" id="IPR014774">
    <property type="entry name" value="KaiC-like_dom"/>
</dbReference>
<dbReference type="InterPro" id="IPR003593">
    <property type="entry name" value="AAA+_ATPase"/>
</dbReference>
<dbReference type="InterPro" id="IPR014721">
    <property type="entry name" value="Ribsml_uS5_D2-typ_fold_subgr"/>
</dbReference>
<keyword evidence="6" id="KW-0346">Stress response</keyword>
<dbReference type="GO" id="GO:0005829">
    <property type="term" value="C:cytosol"/>
    <property type="evidence" value="ECO:0007669"/>
    <property type="project" value="TreeGrafter"/>
</dbReference>
<evidence type="ECO:0000256" key="8">
    <source>
        <dbReference type="ARBA" id="ARBA00023204"/>
    </source>
</evidence>
<dbReference type="AlphaFoldDB" id="A0A0G1XY76"/>
<evidence type="ECO:0000256" key="7">
    <source>
        <dbReference type="ARBA" id="ARBA00023125"/>
    </source>
</evidence>
<keyword evidence="7 10" id="KW-0238">DNA-binding</keyword>
<evidence type="ECO:0000256" key="9">
    <source>
        <dbReference type="NCBIfam" id="TIGR00416"/>
    </source>
</evidence>
<keyword evidence="1 10" id="KW-0479">Metal-binding</keyword>
<dbReference type="GO" id="GO:0008270">
    <property type="term" value="F:zinc ion binding"/>
    <property type="evidence" value="ECO:0007669"/>
    <property type="project" value="UniProtKB-KW"/>
</dbReference>
<dbReference type="GO" id="GO:0140664">
    <property type="term" value="F:ATP-dependent DNA damage sensor activity"/>
    <property type="evidence" value="ECO:0007669"/>
    <property type="project" value="InterPro"/>
</dbReference>
<keyword evidence="10" id="KW-0863">Zinc-finger</keyword>
<accession>A0A0G1XY76</accession>
<dbReference type="Pfam" id="PF06745">
    <property type="entry name" value="ATPase"/>
    <property type="match status" value="1"/>
</dbReference>